<reference evidence="2" key="1">
    <citation type="journal article" date="2020" name="Stud. Mycol.">
        <title>101 Dothideomycetes genomes: a test case for predicting lifestyles and emergence of pathogens.</title>
        <authorList>
            <person name="Haridas S."/>
            <person name="Albert R."/>
            <person name="Binder M."/>
            <person name="Bloem J."/>
            <person name="Labutti K."/>
            <person name="Salamov A."/>
            <person name="Andreopoulos B."/>
            <person name="Baker S."/>
            <person name="Barry K."/>
            <person name="Bills G."/>
            <person name="Bluhm B."/>
            <person name="Cannon C."/>
            <person name="Castanera R."/>
            <person name="Culley D."/>
            <person name="Daum C."/>
            <person name="Ezra D."/>
            <person name="Gonzalez J."/>
            <person name="Henrissat B."/>
            <person name="Kuo A."/>
            <person name="Liang C."/>
            <person name="Lipzen A."/>
            <person name="Lutzoni F."/>
            <person name="Magnuson J."/>
            <person name="Mondo S."/>
            <person name="Nolan M."/>
            <person name="Ohm R."/>
            <person name="Pangilinan J."/>
            <person name="Park H.-J."/>
            <person name="Ramirez L."/>
            <person name="Alfaro M."/>
            <person name="Sun H."/>
            <person name="Tritt A."/>
            <person name="Yoshinaga Y."/>
            <person name="Zwiers L.-H."/>
            <person name="Turgeon B."/>
            <person name="Goodwin S."/>
            <person name="Spatafora J."/>
            <person name="Crous P."/>
            <person name="Grigoriev I."/>
        </authorList>
    </citation>
    <scope>NUCLEOTIDE SEQUENCE</scope>
    <source>
        <strain evidence="2">CBS 269.34</strain>
    </source>
</reference>
<keyword evidence="3" id="KW-1185">Reference proteome</keyword>
<dbReference type="Proteomes" id="UP000799750">
    <property type="component" value="Unassembled WGS sequence"/>
</dbReference>
<feature type="compositionally biased region" description="Basic and acidic residues" evidence="1">
    <location>
        <begin position="164"/>
        <end position="177"/>
    </location>
</feature>
<feature type="compositionally biased region" description="Acidic residues" evidence="1">
    <location>
        <begin position="118"/>
        <end position="146"/>
    </location>
</feature>
<evidence type="ECO:0000313" key="3">
    <source>
        <dbReference type="Proteomes" id="UP000799750"/>
    </source>
</evidence>
<gene>
    <name evidence="2" type="ORF">BU16DRAFT_544645</name>
</gene>
<accession>A0A6A6QAT0</accession>
<protein>
    <submittedName>
        <fullName evidence="2">Uncharacterized protein</fullName>
    </submittedName>
</protein>
<dbReference type="EMBL" id="MU004199">
    <property type="protein sequence ID" value="KAF2489241.1"/>
    <property type="molecule type" value="Genomic_DNA"/>
</dbReference>
<name>A0A6A6QAT0_9PEZI</name>
<proteinExistence type="predicted"/>
<feature type="compositionally biased region" description="Acidic residues" evidence="1">
    <location>
        <begin position="570"/>
        <end position="580"/>
    </location>
</feature>
<dbReference type="OrthoDB" id="10670687at2759"/>
<feature type="region of interest" description="Disordered" evidence="1">
    <location>
        <begin position="254"/>
        <end position="307"/>
    </location>
</feature>
<evidence type="ECO:0000256" key="1">
    <source>
        <dbReference type="SAM" id="MobiDB-lite"/>
    </source>
</evidence>
<feature type="region of interest" description="Disordered" evidence="1">
    <location>
        <begin position="597"/>
        <end position="623"/>
    </location>
</feature>
<feature type="compositionally biased region" description="Polar residues" evidence="1">
    <location>
        <begin position="559"/>
        <end position="569"/>
    </location>
</feature>
<feature type="compositionally biased region" description="Low complexity" evidence="1">
    <location>
        <begin position="74"/>
        <end position="87"/>
    </location>
</feature>
<feature type="region of interest" description="Disordered" evidence="1">
    <location>
        <begin position="452"/>
        <end position="580"/>
    </location>
</feature>
<feature type="compositionally biased region" description="Low complexity" evidence="1">
    <location>
        <begin position="597"/>
        <end position="615"/>
    </location>
</feature>
<feature type="compositionally biased region" description="Polar residues" evidence="1">
    <location>
        <begin position="8"/>
        <end position="17"/>
    </location>
</feature>
<feature type="compositionally biased region" description="Acidic residues" evidence="1">
    <location>
        <begin position="466"/>
        <end position="476"/>
    </location>
</feature>
<sequence>MPKELKATKQNKVTTTPYPRRQYALRSQTNRRPSSPELEETLQPKQASKPTPAKAKALQQRSRGLKSSRAPDKAPNSSAAATPSSGPTRQLKPKVEGTRKSSRLAGTEVVKKKAVVVEDTDTETSDEEPASSNEQSDDDSDGEVSDAMDVTQDTASLKARRRRSSPERPKPMLGWDHPDTIELVQAIAEMLKRPSCVHEARNIYASPRILAQLNVDKWKGRENLGPRTRRVYEAAKKVVLNAARATNVWSLLTSKPEPTSATGRQDNAKVSAKQAPKSSSFKRKDANPPANTSSESEDEDGLWPEIDTPQRMEDETGIYEYAESCLWFLKQVVSVGEQIDWTMRRWVNLRDNAEKFKKEIEAQQLPEYAGSRRLASYEECIKIMGFAYRQWSDISWKTYLESLKLEDKLKKHPEPPESENRVKLKDLLNKHEYASKIRAGEPSDRLKSIMDQAKKGTAKSTPILIEESEESDEDPEQFYPDSEQSDQDAASSPKAQGHGSDAEGSEEAMDLVEDGRAEREEELSSPTERQSADSEVDIYDDDMDDDNMDDVEDMPPEIASSTNSEAADNNSDEEPMEDVIETAADHIPIEDLSLEVAATSSSRSPTPSSTPNPAATTPPHPPSFLVTDAGVAMIASLAASPTEARTLLAEGGIPRRFFDYPSDFGTVFNNPNSRFRPWRGETLSGTRAYDIEAVIANRMRDKSPEWNGVKYVQPVWNKREGRWKAPGTKGL</sequence>
<organism evidence="2 3">
    <name type="scientific">Lophium mytilinum</name>
    <dbReference type="NCBI Taxonomy" id="390894"/>
    <lineage>
        <taxon>Eukaryota</taxon>
        <taxon>Fungi</taxon>
        <taxon>Dikarya</taxon>
        <taxon>Ascomycota</taxon>
        <taxon>Pezizomycotina</taxon>
        <taxon>Dothideomycetes</taxon>
        <taxon>Pleosporomycetidae</taxon>
        <taxon>Mytilinidiales</taxon>
        <taxon>Mytilinidiaceae</taxon>
        <taxon>Lophium</taxon>
    </lineage>
</organism>
<feature type="compositionally biased region" description="Polar residues" evidence="1">
    <location>
        <begin position="254"/>
        <end position="265"/>
    </location>
</feature>
<feature type="region of interest" description="Disordered" evidence="1">
    <location>
        <begin position="1"/>
        <end position="177"/>
    </location>
</feature>
<dbReference type="AlphaFoldDB" id="A0A6A6QAT0"/>
<evidence type="ECO:0000313" key="2">
    <source>
        <dbReference type="EMBL" id="KAF2489241.1"/>
    </source>
</evidence>
<feature type="compositionally biased region" description="Acidic residues" evidence="1">
    <location>
        <begin position="503"/>
        <end position="512"/>
    </location>
</feature>
<feature type="compositionally biased region" description="Acidic residues" evidence="1">
    <location>
        <begin position="534"/>
        <end position="555"/>
    </location>
</feature>